<reference evidence="1 2" key="1">
    <citation type="submission" date="2013-06" db="EMBL/GenBank/DDBJ databases">
        <title>Draft genome sequence of Thauera terpenica.</title>
        <authorList>
            <person name="Liu B."/>
            <person name="Frostegard A.H."/>
            <person name="Shapleigh J.P."/>
        </authorList>
    </citation>
    <scope>NUCLEOTIDE SEQUENCE [LARGE SCALE GENOMIC DNA]</scope>
    <source>
        <strain evidence="1 2">58Eu</strain>
    </source>
</reference>
<organism evidence="1 2">
    <name type="scientific">Thauera terpenica 58Eu</name>
    <dbReference type="NCBI Taxonomy" id="1348657"/>
    <lineage>
        <taxon>Bacteria</taxon>
        <taxon>Pseudomonadati</taxon>
        <taxon>Pseudomonadota</taxon>
        <taxon>Betaproteobacteria</taxon>
        <taxon>Rhodocyclales</taxon>
        <taxon>Zoogloeaceae</taxon>
        <taxon>Thauera</taxon>
    </lineage>
</organism>
<evidence type="ECO:0000313" key="2">
    <source>
        <dbReference type="Proteomes" id="UP000015455"/>
    </source>
</evidence>
<comment type="caution">
    <text evidence="1">The sequence shown here is derived from an EMBL/GenBank/DDBJ whole genome shotgun (WGS) entry which is preliminary data.</text>
</comment>
<dbReference type="AlphaFoldDB" id="S9ZAV2"/>
<name>S9ZAV2_9RHOO</name>
<dbReference type="Proteomes" id="UP000015455">
    <property type="component" value="Unassembled WGS sequence"/>
</dbReference>
<proteinExistence type="predicted"/>
<sequence length="34" mass="3589">MVCLGVLKEGSEGPARRAAVGSDRVGRRSFRVAT</sequence>
<evidence type="ECO:0000313" key="1">
    <source>
        <dbReference type="EMBL" id="EPZ14420.1"/>
    </source>
</evidence>
<keyword evidence="2" id="KW-1185">Reference proteome</keyword>
<dbReference type="EMBL" id="ATJV01000081">
    <property type="protein sequence ID" value="EPZ14420.1"/>
    <property type="molecule type" value="Genomic_DNA"/>
</dbReference>
<accession>S9ZAV2</accession>
<gene>
    <name evidence="1" type="ORF">M622_05420</name>
</gene>
<protein>
    <submittedName>
        <fullName evidence="1">Uncharacterized protein</fullName>
    </submittedName>
</protein>